<dbReference type="AlphaFoldDB" id="A0A4S8QCZ9"/>
<reference evidence="1 2" key="2">
    <citation type="submission" date="2019-05" db="EMBL/GenBank/DDBJ databases">
        <title>Glycomyces buryatensis sp. nov.</title>
        <authorList>
            <person name="Nikitina E."/>
        </authorList>
    </citation>
    <scope>NUCLEOTIDE SEQUENCE [LARGE SCALE GENOMIC DNA]</scope>
    <source>
        <strain evidence="1 2">18</strain>
    </source>
</reference>
<evidence type="ECO:0000313" key="1">
    <source>
        <dbReference type="EMBL" id="THV40765.1"/>
    </source>
</evidence>
<dbReference type="Proteomes" id="UP000308760">
    <property type="component" value="Unassembled WGS sequence"/>
</dbReference>
<evidence type="ECO:0000313" key="2">
    <source>
        <dbReference type="Proteomes" id="UP000308760"/>
    </source>
</evidence>
<evidence type="ECO:0008006" key="3">
    <source>
        <dbReference type="Google" id="ProtNLM"/>
    </source>
</evidence>
<dbReference type="RefSeq" id="WP_136535164.1">
    <property type="nucleotide sequence ID" value="NZ_STGY01000055.1"/>
</dbReference>
<accession>A0A4S8QCZ9</accession>
<gene>
    <name evidence="1" type="ORF">FAB82_14025</name>
</gene>
<protein>
    <recommendedName>
        <fullName evidence="3">DUF1963 domain-containing protein</fullName>
    </recommendedName>
</protein>
<dbReference type="Gene3D" id="2.30.320.10">
    <property type="entry name" value="YwqG-like"/>
    <property type="match status" value="1"/>
</dbReference>
<sequence length="333" mass="37733">MRHTDSAHPRDIAVHLPELAAYAKSAVRLRPRPGTTTVHESSIGGPLLWPADESWPVCELEHDDCADEPVDHVRAERRYLADRDRRKAAGEELDWDAERLRMKELRSEHSLDGRPEYDPEAPPPLVALAQLYYRDVPGLPWADRYDLLQVLWCPRDHPEADAPYCPAFQLRWRSGETIGEPLESPPVPVLCNESYLPEPCVIRPEIVTEYPVWEKELPAPLAMSITAWQESVGVDPGYWDAQSRGWKVMGYGGYSGVTDPYPLKCECGETQLPLFTAASGEDDEGTDHWLPLVQADAEWPYIDPVKVYIGRGYTLQLHYCPAGEDHPNRAKMF</sequence>
<comment type="caution">
    <text evidence="1">The sequence shown here is derived from an EMBL/GenBank/DDBJ whole genome shotgun (WGS) entry which is preliminary data.</text>
</comment>
<organism evidence="1 2">
    <name type="scientific">Glycomyces buryatensis</name>
    <dbReference type="NCBI Taxonomy" id="2570927"/>
    <lineage>
        <taxon>Bacteria</taxon>
        <taxon>Bacillati</taxon>
        <taxon>Actinomycetota</taxon>
        <taxon>Actinomycetes</taxon>
        <taxon>Glycomycetales</taxon>
        <taxon>Glycomycetaceae</taxon>
        <taxon>Glycomyces</taxon>
    </lineage>
</organism>
<reference evidence="2" key="1">
    <citation type="submission" date="2019-04" db="EMBL/GenBank/DDBJ databases">
        <title>Nocardioides xinjiangensis sp. nov.</title>
        <authorList>
            <person name="Liu S."/>
        </authorList>
    </citation>
    <scope>NUCLEOTIDE SEQUENCE [LARGE SCALE GENOMIC DNA]</scope>
    <source>
        <strain evidence="2">18</strain>
    </source>
</reference>
<dbReference type="EMBL" id="STGY01000055">
    <property type="protein sequence ID" value="THV40765.1"/>
    <property type="molecule type" value="Genomic_DNA"/>
</dbReference>
<keyword evidence="2" id="KW-1185">Reference proteome</keyword>
<proteinExistence type="predicted"/>
<dbReference type="OrthoDB" id="4332009at2"/>
<name>A0A4S8QCZ9_9ACTN</name>